<gene>
    <name evidence="1" type="ORF">SAMN04489737_1249</name>
</gene>
<dbReference type="Proteomes" id="UP000214355">
    <property type="component" value="Chromosome I"/>
</dbReference>
<organism evidence="1 2">
    <name type="scientific">Arcanobacterium phocae</name>
    <dbReference type="NCBI Taxonomy" id="131112"/>
    <lineage>
        <taxon>Bacteria</taxon>
        <taxon>Bacillati</taxon>
        <taxon>Actinomycetota</taxon>
        <taxon>Actinomycetes</taxon>
        <taxon>Actinomycetales</taxon>
        <taxon>Actinomycetaceae</taxon>
        <taxon>Arcanobacterium</taxon>
    </lineage>
</organism>
<dbReference type="OrthoDB" id="2340037at2"/>
<reference evidence="2" key="1">
    <citation type="submission" date="2016-10" db="EMBL/GenBank/DDBJ databases">
        <authorList>
            <person name="Varghese N."/>
            <person name="Submissions S."/>
        </authorList>
    </citation>
    <scope>NUCLEOTIDE SEQUENCE [LARGE SCALE GENOMIC DNA]</scope>
    <source>
        <strain evidence="2">DSM 10002</strain>
    </source>
</reference>
<dbReference type="AlphaFoldDB" id="A0A1H2LJ34"/>
<proteinExistence type="predicted"/>
<evidence type="ECO:0000313" key="1">
    <source>
        <dbReference type="EMBL" id="SDU80591.1"/>
    </source>
</evidence>
<protein>
    <submittedName>
        <fullName evidence="1">Uncharacterized protein</fullName>
    </submittedName>
</protein>
<evidence type="ECO:0000313" key="2">
    <source>
        <dbReference type="Proteomes" id="UP000214355"/>
    </source>
</evidence>
<sequence>MGLFTTNSRDIARQVKESFGDTDSYLVVLKHNSVPKGLLKLLLSVMYFVVDSSREFILYFDEKGVHEKEFGFSDGTQFLLIPWHEIDEFSVEEHRNKSIIRLTHLGKEYSYEVHYSGNVTMGNQERLQKLVAKSWHKIK</sequence>
<dbReference type="STRING" id="131112.SAMN04489737_1249"/>
<accession>A0A1H2LJ34</accession>
<name>A0A1H2LJ34_9ACTO</name>
<dbReference type="GeneID" id="65344983"/>
<dbReference type="RefSeq" id="WP_091281145.1">
    <property type="nucleotide sequence ID" value="NZ_JABAPH010000133.1"/>
</dbReference>
<keyword evidence="2" id="KW-1185">Reference proteome</keyword>
<dbReference type="EMBL" id="LT629804">
    <property type="protein sequence ID" value="SDU80591.1"/>
    <property type="molecule type" value="Genomic_DNA"/>
</dbReference>